<keyword evidence="3" id="KW-1185">Reference proteome</keyword>
<protein>
    <recommendedName>
        <fullName evidence="4">DUF2788 domain-containing protein</fullName>
    </recommendedName>
</protein>
<dbReference type="RefSeq" id="WP_377316366.1">
    <property type="nucleotide sequence ID" value="NZ_JBHSNF010000001.1"/>
</dbReference>
<keyword evidence="1" id="KW-0812">Transmembrane</keyword>
<dbReference type="EMBL" id="JBHSNF010000001">
    <property type="protein sequence ID" value="MFC5524298.1"/>
    <property type="molecule type" value="Genomic_DNA"/>
</dbReference>
<dbReference type="Proteomes" id="UP001596114">
    <property type="component" value="Unassembled WGS sequence"/>
</dbReference>
<accession>A0ABW0QHY7</accession>
<name>A0ABW0QHY7_9GAMM</name>
<evidence type="ECO:0000256" key="1">
    <source>
        <dbReference type="SAM" id="Phobius"/>
    </source>
</evidence>
<keyword evidence="1" id="KW-0472">Membrane</keyword>
<comment type="caution">
    <text evidence="2">The sequence shown here is derived from an EMBL/GenBank/DDBJ whole genome shotgun (WGS) entry which is preliminary data.</text>
</comment>
<reference evidence="3" key="1">
    <citation type="journal article" date="2019" name="Int. J. Syst. Evol. Microbiol.">
        <title>The Global Catalogue of Microorganisms (GCM) 10K type strain sequencing project: providing services to taxonomists for standard genome sequencing and annotation.</title>
        <authorList>
            <consortium name="The Broad Institute Genomics Platform"/>
            <consortium name="The Broad Institute Genome Sequencing Center for Infectious Disease"/>
            <person name="Wu L."/>
            <person name="Ma J."/>
        </authorList>
    </citation>
    <scope>NUCLEOTIDE SEQUENCE [LARGE SCALE GENOMIC DNA]</scope>
    <source>
        <strain evidence="3">CGMCC 1.16619</strain>
    </source>
</reference>
<proteinExistence type="predicted"/>
<feature type="transmembrane region" description="Helical" evidence="1">
    <location>
        <begin position="40"/>
        <end position="63"/>
    </location>
</feature>
<evidence type="ECO:0000313" key="3">
    <source>
        <dbReference type="Proteomes" id="UP001596114"/>
    </source>
</evidence>
<gene>
    <name evidence="2" type="ORF">ACFPPA_00945</name>
</gene>
<feature type="transmembrane region" description="Helical" evidence="1">
    <location>
        <begin position="12"/>
        <end position="33"/>
    </location>
</feature>
<organism evidence="2 3">
    <name type="scientific">Rhodanobacter ginsengisoli</name>
    <dbReference type="NCBI Taxonomy" id="418646"/>
    <lineage>
        <taxon>Bacteria</taxon>
        <taxon>Pseudomonadati</taxon>
        <taxon>Pseudomonadota</taxon>
        <taxon>Gammaproteobacteria</taxon>
        <taxon>Lysobacterales</taxon>
        <taxon>Rhodanobacteraceae</taxon>
        <taxon>Rhodanobacter</taxon>
    </lineage>
</organism>
<evidence type="ECO:0008006" key="4">
    <source>
        <dbReference type="Google" id="ProtNLM"/>
    </source>
</evidence>
<keyword evidence="1" id="KW-1133">Transmembrane helix</keyword>
<sequence length="67" mass="7525">MNGFFWTSGHLGWSFFSLVVFTGLWLLLSDLVWRLRSVRIVRFAVAMSVGWIIGVGLILLGFYGSNG</sequence>
<evidence type="ECO:0000313" key="2">
    <source>
        <dbReference type="EMBL" id="MFC5524298.1"/>
    </source>
</evidence>